<name>I2Q6X6_9BACT</name>
<proteinExistence type="predicted"/>
<sequence length="141" mass="15177">MQKGNAFVSTLISMVFILGMLAPVPECYVTRVVGPLQVSRVHANRALKGIEPSGPVSCCPKVGKSFGGEDPCPLAPLKLCKKPYAPAFETAEAPGIPLALLPVPFHKPIARNIGVLYFDIRIQPGTPHPIPILLRKQSFLI</sequence>
<accession>I2Q6X6</accession>
<dbReference type="AlphaFoldDB" id="I2Q6X6"/>
<reference evidence="1" key="1">
    <citation type="submission" date="2011-11" db="EMBL/GenBank/DDBJ databases">
        <title>Improved High-Quality Draft sequence of Desulfovibrio sp. U5L.</title>
        <authorList>
            <consortium name="US DOE Joint Genome Institute"/>
            <person name="Lucas S."/>
            <person name="Han J."/>
            <person name="Lapidus A."/>
            <person name="Cheng J.-F."/>
            <person name="Goodwin L."/>
            <person name="Pitluck S."/>
            <person name="Peters L."/>
            <person name="Ovchinnikova G."/>
            <person name="Held B."/>
            <person name="Detter J.C."/>
            <person name="Han C."/>
            <person name="Tapia R."/>
            <person name="Land M."/>
            <person name="Hauser L."/>
            <person name="Kyrpides N."/>
            <person name="Ivanova N."/>
            <person name="Pagani I."/>
            <person name="Gabster J."/>
            <person name="Walker C."/>
            <person name="Stolyar S."/>
            <person name="Stahl D."/>
            <person name="Arkin A."/>
            <person name="Dehal P."/>
            <person name="Hazen T."/>
            <person name="Woyke T."/>
        </authorList>
    </citation>
    <scope>NUCLEOTIDE SEQUENCE [LARGE SCALE GENOMIC DNA]</scope>
    <source>
        <strain evidence="1">U5L</strain>
    </source>
</reference>
<evidence type="ECO:0000313" key="1">
    <source>
        <dbReference type="EMBL" id="EIG55532.1"/>
    </source>
</evidence>
<dbReference type="EMBL" id="JH600068">
    <property type="protein sequence ID" value="EIG55532.1"/>
    <property type="molecule type" value="Genomic_DNA"/>
</dbReference>
<organism evidence="1">
    <name type="scientific">Desulfovibrio sp. U5L</name>
    <dbReference type="NCBI Taxonomy" id="596152"/>
    <lineage>
        <taxon>Bacteria</taxon>
        <taxon>Pseudomonadati</taxon>
        <taxon>Thermodesulfobacteriota</taxon>
        <taxon>Desulfovibrionia</taxon>
        <taxon>Desulfovibrionales</taxon>
        <taxon>Desulfovibrionaceae</taxon>
        <taxon>Desulfovibrio</taxon>
    </lineage>
</organism>
<gene>
    <name evidence="1" type="ORF">DesU5LDRAFT_3922</name>
</gene>
<dbReference type="HOGENOM" id="CLU_1822295_0_0_7"/>
<dbReference type="STRING" id="596152.DesU5LDRAFT_3922"/>
<protein>
    <submittedName>
        <fullName evidence="1">Uncharacterized protein</fullName>
    </submittedName>
</protein>